<evidence type="ECO:0000256" key="3">
    <source>
        <dbReference type="ARBA" id="ARBA00011245"/>
    </source>
</evidence>
<dbReference type="HAMAP" id="MF_00113">
    <property type="entry name" value="QueA"/>
    <property type="match status" value="1"/>
</dbReference>
<evidence type="ECO:0000313" key="14">
    <source>
        <dbReference type="EMBL" id="HED11353.1"/>
    </source>
</evidence>
<reference evidence="14" key="1">
    <citation type="journal article" date="2020" name="mSystems">
        <title>Genome- and Community-Level Interaction Insights into Carbon Utilization and Element Cycling Functions of Hydrothermarchaeota in Hydrothermal Sediment.</title>
        <authorList>
            <person name="Zhou Z."/>
            <person name="Liu Y."/>
            <person name="Xu W."/>
            <person name="Pan J."/>
            <person name="Luo Z.H."/>
            <person name="Li M."/>
        </authorList>
    </citation>
    <scope>NUCLEOTIDE SEQUENCE [LARGE SCALE GENOMIC DNA]</scope>
    <source>
        <strain evidence="14">HyVt-456</strain>
    </source>
</reference>
<dbReference type="NCBIfam" id="TIGR00113">
    <property type="entry name" value="queA"/>
    <property type="match status" value="1"/>
</dbReference>
<comment type="similarity">
    <text evidence="9 13">Belongs to the QueA family.</text>
</comment>
<dbReference type="Gene3D" id="3.40.1780.10">
    <property type="entry name" value="QueA-like"/>
    <property type="match status" value="1"/>
</dbReference>
<dbReference type="InterPro" id="IPR003699">
    <property type="entry name" value="QueA"/>
</dbReference>
<dbReference type="SUPFAM" id="SSF111337">
    <property type="entry name" value="QueA-like"/>
    <property type="match status" value="1"/>
</dbReference>
<dbReference type="AlphaFoldDB" id="A0A7V1PV19"/>
<keyword evidence="14" id="KW-0328">Glycosyltransferase</keyword>
<accession>A0A7V1PV19</accession>
<evidence type="ECO:0000256" key="8">
    <source>
        <dbReference type="ARBA" id="ARBA00052751"/>
    </source>
</evidence>
<proteinExistence type="inferred from homology"/>
<comment type="caution">
    <text evidence="14">The sequence shown here is derived from an EMBL/GenBank/DDBJ whole genome shotgun (WGS) entry which is preliminary data.</text>
</comment>
<dbReference type="EC" id="2.4.99.17" evidence="10 13"/>
<evidence type="ECO:0000256" key="1">
    <source>
        <dbReference type="ARBA" id="ARBA00004496"/>
    </source>
</evidence>
<comment type="catalytic activity">
    <reaction evidence="8 13">
        <text>7-aminomethyl-7-carbaguanosine(34) in tRNA + S-adenosyl-L-methionine = epoxyqueuosine(34) in tRNA + adenine + L-methionine + 2 H(+)</text>
        <dbReference type="Rhea" id="RHEA:32155"/>
        <dbReference type="Rhea" id="RHEA-COMP:10342"/>
        <dbReference type="Rhea" id="RHEA-COMP:18582"/>
        <dbReference type="ChEBI" id="CHEBI:15378"/>
        <dbReference type="ChEBI" id="CHEBI:16708"/>
        <dbReference type="ChEBI" id="CHEBI:57844"/>
        <dbReference type="ChEBI" id="CHEBI:59789"/>
        <dbReference type="ChEBI" id="CHEBI:82833"/>
        <dbReference type="ChEBI" id="CHEBI:194443"/>
        <dbReference type="EC" id="2.4.99.17"/>
    </reaction>
</comment>
<dbReference type="FunFam" id="2.40.10.240:FF:000002">
    <property type="entry name" value="S-adenosylmethionine:tRNA ribosyltransferase-isomerase"/>
    <property type="match status" value="1"/>
</dbReference>
<evidence type="ECO:0000256" key="4">
    <source>
        <dbReference type="ARBA" id="ARBA00022490"/>
    </source>
</evidence>
<dbReference type="InterPro" id="IPR036100">
    <property type="entry name" value="QueA_sf"/>
</dbReference>
<dbReference type="Gene3D" id="2.40.10.240">
    <property type="entry name" value="QueA-like"/>
    <property type="match status" value="1"/>
</dbReference>
<evidence type="ECO:0000256" key="11">
    <source>
        <dbReference type="ARBA" id="ARBA00069325"/>
    </source>
</evidence>
<keyword evidence="5 13" id="KW-0808">Transferase</keyword>
<evidence type="ECO:0000256" key="12">
    <source>
        <dbReference type="ARBA" id="ARBA00076160"/>
    </source>
</evidence>
<dbReference type="GO" id="GO:0051075">
    <property type="term" value="F:S-adenosylmethionine:tRNA ribosyltransferase-isomerase activity"/>
    <property type="evidence" value="ECO:0007669"/>
    <property type="project" value="UniProtKB-EC"/>
</dbReference>
<comment type="subcellular location">
    <subcellularLocation>
        <location evidence="1 13">Cytoplasm</location>
    </subcellularLocation>
</comment>
<evidence type="ECO:0000256" key="5">
    <source>
        <dbReference type="ARBA" id="ARBA00022679"/>
    </source>
</evidence>
<dbReference type="InterPro" id="IPR042119">
    <property type="entry name" value="QueA_dom2"/>
</dbReference>
<keyword evidence="7 13" id="KW-0671">Queuosine biosynthesis</keyword>
<keyword evidence="4 13" id="KW-0963">Cytoplasm</keyword>
<evidence type="ECO:0000256" key="6">
    <source>
        <dbReference type="ARBA" id="ARBA00022691"/>
    </source>
</evidence>
<evidence type="ECO:0000256" key="13">
    <source>
        <dbReference type="HAMAP-Rule" id="MF_00113"/>
    </source>
</evidence>
<dbReference type="EMBL" id="DRLD01000328">
    <property type="protein sequence ID" value="HED11353.1"/>
    <property type="molecule type" value="Genomic_DNA"/>
</dbReference>
<organism evidence="14">
    <name type="scientific">Caldithrix abyssi</name>
    <dbReference type="NCBI Taxonomy" id="187145"/>
    <lineage>
        <taxon>Bacteria</taxon>
        <taxon>Pseudomonadati</taxon>
        <taxon>Calditrichota</taxon>
        <taxon>Calditrichia</taxon>
        <taxon>Calditrichales</taxon>
        <taxon>Calditrichaceae</taxon>
        <taxon>Caldithrix</taxon>
    </lineage>
</organism>
<dbReference type="InterPro" id="IPR042118">
    <property type="entry name" value="QueA_dom1"/>
</dbReference>
<evidence type="ECO:0000256" key="10">
    <source>
        <dbReference type="ARBA" id="ARBA00066503"/>
    </source>
</evidence>
<comment type="pathway">
    <text evidence="2 13">tRNA modification; tRNA-queuosine biosynthesis.</text>
</comment>
<dbReference type="FunFam" id="3.40.1780.10:FF:000001">
    <property type="entry name" value="S-adenosylmethionine:tRNA ribosyltransferase-isomerase"/>
    <property type="match status" value="1"/>
</dbReference>
<sequence>MKLSEITFDVPGKLVAQYPIEKRDECRLMVVNRKEHSYDEKVFKDIIDYLNEGDAIVVNDTRVFPARVFGVKEKTDAQVELLLLRQLEKTMWEVLVKPARKVRVGNRIQITEDLGCDVIDNTTSGGRVVRFDYNGADFFDLIGRVGKTPLPPYIKREAEEKDKTTYQTVYAKKNGAIAAPTAGLHFTEELLEKIKAKGVKVIPITLHVGLGTFRPIQVEDISRHSMDSEYYEVTPESAEEINEVKRNGGKVFAVGTTVVRALETIATVDKFVKSNSGWTDKFIHPPYMFKIVDGLITNFHFSGSTLFLLTCAFASHDMMMEAYKMAIKKKYRFHSYGDAMLIV</sequence>
<evidence type="ECO:0000256" key="7">
    <source>
        <dbReference type="ARBA" id="ARBA00022785"/>
    </source>
</evidence>
<comment type="subunit">
    <text evidence="3 13">Monomer.</text>
</comment>
<comment type="function">
    <text evidence="13">Transfers and isomerizes the ribose moiety from AdoMet to the 7-aminomethyl group of 7-deazaguanine (preQ1-tRNA) to give epoxyqueuosine (oQ-tRNA).</text>
</comment>
<dbReference type="GO" id="GO:0005737">
    <property type="term" value="C:cytoplasm"/>
    <property type="evidence" value="ECO:0007669"/>
    <property type="project" value="UniProtKB-SubCell"/>
</dbReference>
<dbReference type="PANTHER" id="PTHR30307:SF0">
    <property type="entry name" value="S-ADENOSYLMETHIONINE:TRNA RIBOSYLTRANSFERASE-ISOMERASE"/>
    <property type="match status" value="1"/>
</dbReference>
<dbReference type="NCBIfam" id="NF001140">
    <property type="entry name" value="PRK00147.1"/>
    <property type="match status" value="1"/>
</dbReference>
<dbReference type="PANTHER" id="PTHR30307">
    <property type="entry name" value="S-ADENOSYLMETHIONINE:TRNA RIBOSYLTRANSFERASE-ISOMERASE"/>
    <property type="match status" value="1"/>
</dbReference>
<dbReference type="Proteomes" id="UP000886005">
    <property type="component" value="Unassembled WGS sequence"/>
</dbReference>
<protein>
    <recommendedName>
        <fullName evidence="11 13">S-adenosylmethionine:tRNA ribosyltransferase-isomerase</fullName>
        <ecNumber evidence="10 13">2.4.99.17</ecNumber>
    </recommendedName>
    <alternativeName>
        <fullName evidence="12 13">Queuosine biosynthesis protein QueA</fullName>
    </alternativeName>
</protein>
<name>A0A7V1PV19_CALAY</name>
<evidence type="ECO:0000256" key="2">
    <source>
        <dbReference type="ARBA" id="ARBA00004691"/>
    </source>
</evidence>
<keyword evidence="6 13" id="KW-0949">S-adenosyl-L-methionine</keyword>
<dbReference type="Pfam" id="PF02547">
    <property type="entry name" value="Queuosine_synth"/>
    <property type="match status" value="1"/>
</dbReference>
<dbReference type="GO" id="GO:0008616">
    <property type="term" value="P:tRNA queuosine(34) biosynthetic process"/>
    <property type="evidence" value="ECO:0007669"/>
    <property type="project" value="UniProtKB-UniRule"/>
</dbReference>
<evidence type="ECO:0000256" key="9">
    <source>
        <dbReference type="ARBA" id="ARBA00061210"/>
    </source>
</evidence>
<gene>
    <name evidence="13 14" type="primary">queA</name>
    <name evidence="14" type="ORF">ENJ10_11745</name>
</gene>
<dbReference type="UniPathway" id="UPA00392"/>